<dbReference type="EMBL" id="ML994625">
    <property type="protein sequence ID" value="KAF2188048.1"/>
    <property type="molecule type" value="Genomic_DNA"/>
</dbReference>
<dbReference type="SUPFAM" id="SSF103473">
    <property type="entry name" value="MFS general substrate transporter"/>
    <property type="match status" value="1"/>
</dbReference>
<feature type="transmembrane region" description="Helical" evidence="6">
    <location>
        <begin position="36"/>
        <end position="62"/>
    </location>
</feature>
<dbReference type="GO" id="GO:0005886">
    <property type="term" value="C:plasma membrane"/>
    <property type="evidence" value="ECO:0007669"/>
    <property type="project" value="TreeGrafter"/>
</dbReference>
<evidence type="ECO:0000256" key="6">
    <source>
        <dbReference type="SAM" id="Phobius"/>
    </source>
</evidence>
<dbReference type="InterPro" id="IPR020846">
    <property type="entry name" value="MFS_dom"/>
</dbReference>
<dbReference type="InterPro" id="IPR011701">
    <property type="entry name" value="MFS"/>
</dbReference>
<feature type="transmembrane region" description="Helical" evidence="6">
    <location>
        <begin position="194"/>
        <end position="214"/>
    </location>
</feature>
<organism evidence="8 9">
    <name type="scientific">Zopfia rhizophila CBS 207.26</name>
    <dbReference type="NCBI Taxonomy" id="1314779"/>
    <lineage>
        <taxon>Eukaryota</taxon>
        <taxon>Fungi</taxon>
        <taxon>Dikarya</taxon>
        <taxon>Ascomycota</taxon>
        <taxon>Pezizomycotina</taxon>
        <taxon>Dothideomycetes</taxon>
        <taxon>Dothideomycetes incertae sedis</taxon>
        <taxon>Zopfiaceae</taxon>
        <taxon>Zopfia</taxon>
    </lineage>
</organism>
<dbReference type="AlphaFoldDB" id="A0A6A6EBX4"/>
<proteinExistence type="predicted"/>
<dbReference type="CDD" id="cd17502">
    <property type="entry name" value="MFS_Azr1_MDR_like"/>
    <property type="match status" value="1"/>
</dbReference>
<name>A0A6A6EBX4_9PEZI</name>
<feature type="transmembrane region" description="Helical" evidence="6">
    <location>
        <begin position="74"/>
        <end position="92"/>
    </location>
</feature>
<keyword evidence="2 6" id="KW-0812">Transmembrane</keyword>
<evidence type="ECO:0000313" key="9">
    <source>
        <dbReference type="Proteomes" id="UP000800200"/>
    </source>
</evidence>
<accession>A0A6A6EBX4</accession>
<sequence length="421" mass="45031">MSSPACAASPASDLQQQQPLHSDEPEQLAPLKQWNLTIITLSLALGTFLVALDTMIVGIAVPTITSQFHSLDDIAWYGSAYLLTCTALQPSFGRIYELYSSKTAYLTCVGIFEVGSIICAAPLNSTSFIIGRAIAGCGAAGLVQGALNIITNTVPLAKQPLYMGIVISVFGISVCVGPVLGGAFTQDVSWRWCFWINVPIGAAAFFLILIFLKLKKQKQRTQVPIMKQVWQLDPLGAGLLISGVVCPLLALQWGGISKPWRSATVISLFIGAGLLLILFCVTQWKMGEDATIPLHVLQQRSISFGSLFLFFIANSGYIVPYMILGTAVSIVGSALLATLNAYTPTIKWAVYMVIAGIGTGISVNLPYTALQVVLKEDVPTGNAIAQFTYQLGAAISLSIGQTVFPNKIIREVATKKPASRP</sequence>
<dbReference type="OrthoDB" id="10021397at2759"/>
<dbReference type="PROSITE" id="PS50850">
    <property type="entry name" value="MFS"/>
    <property type="match status" value="1"/>
</dbReference>
<gene>
    <name evidence="8" type="ORF">K469DRAFT_725055</name>
</gene>
<feature type="domain" description="Major facilitator superfamily (MFS) profile" evidence="7">
    <location>
        <begin position="39"/>
        <end position="421"/>
    </location>
</feature>
<keyword evidence="4 6" id="KW-0472">Membrane</keyword>
<feature type="region of interest" description="Disordered" evidence="5">
    <location>
        <begin position="1"/>
        <end position="22"/>
    </location>
</feature>
<evidence type="ECO:0000313" key="8">
    <source>
        <dbReference type="EMBL" id="KAF2188048.1"/>
    </source>
</evidence>
<protein>
    <submittedName>
        <fullName evidence="8">MFS general substrate transporter</fullName>
    </submittedName>
</protein>
<evidence type="ECO:0000256" key="3">
    <source>
        <dbReference type="ARBA" id="ARBA00022989"/>
    </source>
</evidence>
<evidence type="ECO:0000256" key="2">
    <source>
        <dbReference type="ARBA" id="ARBA00022692"/>
    </source>
</evidence>
<dbReference type="Gene3D" id="1.20.1250.20">
    <property type="entry name" value="MFS general substrate transporter like domains"/>
    <property type="match status" value="1"/>
</dbReference>
<feature type="transmembrane region" description="Helical" evidence="6">
    <location>
        <begin position="235"/>
        <end position="254"/>
    </location>
</feature>
<feature type="transmembrane region" description="Helical" evidence="6">
    <location>
        <begin position="129"/>
        <end position="149"/>
    </location>
</feature>
<feature type="transmembrane region" description="Helical" evidence="6">
    <location>
        <begin position="161"/>
        <end position="182"/>
    </location>
</feature>
<comment type="subcellular location">
    <subcellularLocation>
        <location evidence="1">Membrane</location>
        <topology evidence="1">Multi-pass membrane protein</topology>
    </subcellularLocation>
</comment>
<evidence type="ECO:0000256" key="1">
    <source>
        <dbReference type="ARBA" id="ARBA00004141"/>
    </source>
</evidence>
<feature type="transmembrane region" description="Helical" evidence="6">
    <location>
        <begin position="260"/>
        <end position="281"/>
    </location>
</feature>
<dbReference type="PANTHER" id="PTHR23501">
    <property type="entry name" value="MAJOR FACILITATOR SUPERFAMILY"/>
    <property type="match status" value="1"/>
</dbReference>
<reference evidence="8" key="1">
    <citation type="journal article" date="2020" name="Stud. Mycol.">
        <title>101 Dothideomycetes genomes: a test case for predicting lifestyles and emergence of pathogens.</title>
        <authorList>
            <person name="Haridas S."/>
            <person name="Albert R."/>
            <person name="Binder M."/>
            <person name="Bloem J."/>
            <person name="Labutti K."/>
            <person name="Salamov A."/>
            <person name="Andreopoulos B."/>
            <person name="Baker S."/>
            <person name="Barry K."/>
            <person name="Bills G."/>
            <person name="Bluhm B."/>
            <person name="Cannon C."/>
            <person name="Castanera R."/>
            <person name="Culley D."/>
            <person name="Daum C."/>
            <person name="Ezra D."/>
            <person name="Gonzalez J."/>
            <person name="Henrissat B."/>
            <person name="Kuo A."/>
            <person name="Liang C."/>
            <person name="Lipzen A."/>
            <person name="Lutzoni F."/>
            <person name="Magnuson J."/>
            <person name="Mondo S."/>
            <person name="Nolan M."/>
            <person name="Ohm R."/>
            <person name="Pangilinan J."/>
            <person name="Park H.-J."/>
            <person name="Ramirez L."/>
            <person name="Alfaro M."/>
            <person name="Sun H."/>
            <person name="Tritt A."/>
            <person name="Yoshinaga Y."/>
            <person name="Zwiers L.-H."/>
            <person name="Turgeon B."/>
            <person name="Goodwin S."/>
            <person name="Spatafora J."/>
            <person name="Crous P."/>
            <person name="Grigoriev I."/>
        </authorList>
    </citation>
    <scope>NUCLEOTIDE SEQUENCE</scope>
    <source>
        <strain evidence="8">CBS 207.26</strain>
    </source>
</reference>
<feature type="transmembrane region" description="Helical" evidence="6">
    <location>
        <begin position="104"/>
        <end position="123"/>
    </location>
</feature>
<feature type="transmembrane region" description="Helical" evidence="6">
    <location>
        <begin position="348"/>
        <end position="367"/>
    </location>
</feature>
<keyword evidence="3 6" id="KW-1133">Transmembrane helix</keyword>
<dbReference type="InterPro" id="IPR036259">
    <property type="entry name" value="MFS_trans_sf"/>
</dbReference>
<dbReference type="GO" id="GO:0022857">
    <property type="term" value="F:transmembrane transporter activity"/>
    <property type="evidence" value="ECO:0007669"/>
    <property type="project" value="InterPro"/>
</dbReference>
<evidence type="ECO:0000259" key="7">
    <source>
        <dbReference type="PROSITE" id="PS50850"/>
    </source>
</evidence>
<evidence type="ECO:0000256" key="5">
    <source>
        <dbReference type="SAM" id="MobiDB-lite"/>
    </source>
</evidence>
<dbReference type="FunFam" id="1.20.1720.10:FF:000012">
    <property type="entry name" value="MFS toxin efflux pump (AflT)"/>
    <property type="match status" value="1"/>
</dbReference>
<keyword evidence="9" id="KW-1185">Reference proteome</keyword>
<dbReference type="PANTHER" id="PTHR23501:SF199">
    <property type="entry name" value="MFS EFFLUX TRANSPORTER INPD-RELATED"/>
    <property type="match status" value="1"/>
</dbReference>
<feature type="transmembrane region" description="Helical" evidence="6">
    <location>
        <begin position="302"/>
        <end position="328"/>
    </location>
</feature>
<dbReference type="Pfam" id="PF07690">
    <property type="entry name" value="MFS_1"/>
    <property type="match status" value="1"/>
</dbReference>
<dbReference type="Proteomes" id="UP000800200">
    <property type="component" value="Unassembled WGS sequence"/>
</dbReference>
<feature type="compositionally biased region" description="Low complexity" evidence="5">
    <location>
        <begin position="1"/>
        <end position="12"/>
    </location>
</feature>
<evidence type="ECO:0000256" key="4">
    <source>
        <dbReference type="ARBA" id="ARBA00023136"/>
    </source>
</evidence>